<dbReference type="InterPro" id="IPR012902">
    <property type="entry name" value="N_methyl_site"/>
</dbReference>
<sequence length="173" mass="18754">MNKAFLHSKGFTLIELVVIILLLTILSVTVLPRFQTTDAYEAYTYRSQLISALRLTQQRAMQQTNPNAVGAGQSFCHQIIIENKRYGIPNRLDCSVTSFPTGWEPDETGLIVDPSHDITISISGSANPSNVAFDSWGRPAATSDCAGGCLIDITSAVDAVQIAIEPEGYIHGL</sequence>
<feature type="transmembrane region" description="Helical" evidence="1">
    <location>
        <begin position="12"/>
        <end position="31"/>
    </location>
</feature>
<keyword evidence="3" id="KW-1185">Reference proteome</keyword>
<dbReference type="OrthoDB" id="5873580at2"/>
<dbReference type="STRING" id="349064.SAMN05660429_02296"/>
<dbReference type="Pfam" id="PF07963">
    <property type="entry name" value="N_methyl"/>
    <property type="match status" value="1"/>
</dbReference>
<organism evidence="2 3">
    <name type="scientific">Thalassotalea agarivorans</name>
    <name type="common">Thalassomonas agarivorans</name>
    <dbReference type="NCBI Taxonomy" id="349064"/>
    <lineage>
        <taxon>Bacteria</taxon>
        <taxon>Pseudomonadati</taxon>
        <taxon>Pseudomonadota</taxon>
        <taxon>Gammaproteobacteria</taxon>
        <taxon>Alteromonadales</taxon>
        <taxon>Colwelliaceae</taxon>
        <taxon>Thalassotalea</taxon>
    </lineage>
</organism>
<name>A0A1I0FZX5_THASX</name>
<dbReference type="SUPFAM" id="SSF54523">
    <property type="entry name" value="Pili subunits"/>
    <property type="match status" value="1"/>
</dbReference>
<reference evidence="2 3" key="1">
    <citation type="submission" date="2016-10" db="EMBL/GenBank/DDBJ databases">
        <authorList>
            <person name="de Groot N.N."/>
        </authorList>
    </citation>
    <scope>NUCLEOTIDE SEQUENCE [LARGE SCALE GENOMIC DNA]</scope>
    <source>
        <strain evidence="2 3">DSM 19706</strain>
    </source>
</reference>
<keyword evidence="1" id="KW-1133">Transmembrane helix</keyword>
<evidence type="ECO:0000313" key="3">
    <source>
        <dbReference type="Proteomes" id="UP000199308"/>
    </source>
</evidence>
<protein>
    <submittedName>
        <fullName evidence="2">MSHA pilin protein MshC</fullName>
    </submittedName>
</protein>
<accession>A0A1I0FZX5</accession>
<keyword evidence="1" id="KW-0812">Transmembrane</keyword>
<dbReference type="Gene3D" id="3.30.700.10">
    <property type="entry name" value="Glycoprotein, Type 4 Pilin"/>
    <property type="match status" value="1"/>
</dbReference>
<evidence type="ECO:0000256" key="1">
    <source>
        <dbReference type="SAM" id="Phobius"/>
    </source>
</evidence>
<keyword evidence="1" id="KW-0472">Membrane</keyword>
<dbReference type="InterPro" id="IPR045584">
    <property type="entry name" value="Pilin-like"/>
</dbReference>
<dbReference type="RefSeq" id="WP_093330470.1">
    <property type="nucleotide sequence ID" value="NZ_AP027363.1"/>
</dbReference>
<gene>
    <name evidence="2" type="ORF">SAMN05660429_02296</name>
</gene>
<evidence type="ECO:0000313" key="2">
    <source>
        <dbReference type="EMBL" id="SET63871.1"/>
    </source>
</evidence>
<proteinExistence type="predicted"/>
<dbReference type="Proteomes" id="UP000199308">
    <property type="component" value="Unassembled WGS sequence"/>
</dbReference>
<dbReference type="AlphaFoldDB" id="A0A1I0FZX5"/>
<dbReference type="EMBL" id="FOHK01000010">
    <property type="protein sequence ID" value="SET63871.1"/>
    <property type="molecule type" value="Genomic_DNA"/>
</dbReference>
<dbReference type="PROSITE" id="PS00409">
    <property type="entry name" value="PROKAR_NTER_METHYL"/>
    <property type="match status" value="1"/>
</dbReference>